<accession>A0A1W1CHQ2</accession>
<name>A0A1W1CHQ2_9ZZZZ</name>
<dbReference type="GO" id="GO:0032259">
    <property type="term" value="P:methylation"/>
    <property type="evidence" value="ECO:0007669"/>
    <property type="project" value="UniProtKB-KW"/>
</dbReference>
<keyword evidence="1 4" id="KW-0489">Methyltransferase</keyword>
<feature type="domain" description="DNA methylase N-4/N-6" evidence="3">
    <location>
        <begin position="11"/>
        <end position="56"/>
    </location>
</feature>
<dbReference type="InterPro" id="IPR029063">
    <property type="entry name" value="SAM-dependent_MTases_sf"/>
</dbReference>
<dbReference type="Gene3D" id="3.40.50.150">
    <property type="entry name" value="Vaccinia Virus protein VP39"/>
    <property type="match status" value="1"/>
</dbReference>
<evidence type="ECO:0000256" key="2">
    <source>
        <dbReference type="ARBA" id="ARBA00022679"/>
    </source>
</evidence>
<dbReference type="AlphaFoldDB" id="A0A1W1CHQ2"/>
<keyword evidence="2 4" id="KW-0808">Transferase</keyword>
<gene>
    <name evidence="4" type="ORF">MNB_SUP05-5-1084</name>
</gene>
<evidence type="ECO:0000256" key="1">
    <source>
        <dbReference type="ARBA" id="ARBA00022603"/>
    </source>
</evidence>
<sequence>MSLSFNRFNNSFKKDFIVLDFFAGSGTTAHAVLELNKQDNGNRQFILCTNNENNICEDITYQRISKVMQGYTTPKGAKIEALGGELKYLKTDFVKKQSTKKPTDEDKRQLTYEVSTMLALKENTFNEVKKEKFYQVFSSSKKITAIYFSENISQLDELIDYLTTQNKPIKLYIFSWVKGEYSNEFEEHKNIIVADIPEPILEIYKNLGVI</sequence>
<dbReference type="SUPFAM" id="SSF53335">
    <property type="entry name" value="S-adenosyl-L-methionine-dependent methyltransferases"/>
    <property type="match status" value="1"/>
</dbReference>
<dbReference type="EC" id="2.1.1.72" evidence="4"/>
<proteinExistence type="predicted"/>
<protein>
    <submittedName>
        <fullName evidence="4">Type III restriction-modification system methylation subunit</fullName>
        <ecNumber evidence="4">2.1.1.72</ecNumber>
    </submittedName>
</protein>
<dbReference type="GO" id="GO:0009007">
    <property type="term" value="F:site-specific DNA-methyltransferase (adenine-specific) activity"/>
    <property type="evidence" value="ECO:0007669"/>
    <property type="project" value="UniProtKB-EC"/>
</dbReference>
<dbReference type="GO" id="GO:0003677">
    <property type="term" value="F:DNA binding"/>
    <property type="evidence" value="ECO:0007669"/>
    <property type="project" value="InterPro"/>
</dbReference>
<dbReference type="EMBL" id="FPHJ01000047">
    <property type="protein sequence ID" value="SFV65410.1"/>
    <property type="molecule type" value="Genomic_DNA"/>
</dbReference>
<dbReference type="Pfam" id="PF01555">
    <property type="entry name" value="N6_N4_Mtase"/>
    <property type="match status" value="1"/>
</dbReference>
<reference evidence="4" key="1">
    <citation type="submission" date="2016-10" db="EMBL/GenBank/DDBJ databases">
        <authorList>
            <person name="de Groot N.N."/>
        </authorList>
    </citation>
    <scope>NUCLEOTIDE SEQUENCE</scope>
</reference>
<organism evidence="4">
    <name type="scientific">hydrothermal vent metagenome</name>
    <dbReference type="NCBI Taxonomy" id="652676"/>
    <lineage>
        <taxon>unclassified sequences</taxon>
        <taxon>metagenomes</taxon>
        <taxon>ecological metagenomes</taxon>
    </lineage>
</organism>
<evidence type="ECO:0000313" key="4">
    <source>
        <dbReference type="EMBL" id="SFV65410.1"/>
    </source>
</evidence>
<dbReference type="GO" id="GO:0008170">
    <property type="term" value="F:N-methyltransferase activity"/>
    <property type="evidence" value="ECO:0007669"/>
    <property type="project" value="InterPro"/>
</dbReference>
<dbReference type="InterPro" id="IPR002941">
    <property type="entry name" value="DNA_methylase_N4/N6"/>
</dbReference>
<evidence type="ECO:0000259" key="3">
    <source>
        <dbReference type="Pfam" id="PF01555"/>
    </source>
</evidence>